<accession>A0A238L1T9</accession>
<dbReference type="OrthoDB" id="7870663at2"/>
<sequence>MTRIHETDTAATLNQSGPRTRPRIRAVLPETDHQLLQRHLEQCEQLRLPGWTLLAYVLHHKIMNTEPVADFHAGDLVTGGCEVSYSVNGGPGQKGLMSHRTRSGFGGGVIPVASLLGATLIGMRVGQRAPLLREDGEILSLSVLDVTPPN</sequence>
<dbReference type="AlphaFoldDB" id="A0A238L1T9"/>
<gene>
    <name evidence="1" type="ORF">MAA8898_04090</name>
</gene>
<evidence type="ECO:0000313" key="1">
    <source>
        <dbReference type="EMBL" id="SMX48781.1"/>
    </source>
</evidence>
<reference evidence="1 2" key="1">
    <citation type="submission" date="2017-05" db="EMBL/GenBank/DDBJ databases">
        <authorList>
            <person name="Song R."/>
            <person name="Chenine A.L."/>
            <person name="Ruprecht R.M."/>
        </authorList>
    </citation>
    <scope>NUCLEOTIDE SEQUENCE [LARGE SCALE GENOMIC DNA]</scope>
    <source>
        <strain evidence="1 2">CECT 8898</strain>
    </source>
</reference>
<keyword evidence="2" id="KW-1185">Reference proteome</keyword>
<name>A0A238L1T9_9RHOB</name>
<evidence type="ECO:0008006" key="3">
    <source>
        <dbReference type="Google" id="ProtNLM"/>
    </source>
</evidence>
<dbReference type="RefSeq" id="WP_094022843.1">
    <property type="nucleotide sequence ID" value="NZ_FXYF01000014.1"/>
</dbReference>
<protein>
    <recommendedName>
        <fullName evidence="3">Regulator of nucleoside diphosphate kinase</fullName>
    </recommendedName>
</protein>
<proteinExistence type="predicted"/>
<dbReference type="Proteomes" id="UP000207598">
    <property type="component" value="Unassembled WGS sequence"/>
</dbReference>
<dbReference type="EMBL" id="FXYF01000014">
    <property type="protein sequence ID" value="SMX48781.1"/>
    <property type="molecule type" value="Genomic_DNA"/>
</dbReference>
<evidence type="ECO:0000313" key="2">
    <source>
        <dbReference type="Proteomes" id="UP000207598"/>
    </source>
</evidence>
<organism evidence="1 2">
    <name type="scientific">Maliponia aquimaris</name>
    <dbReference type="NCBI Taxonomy" id="1673631"/>
    <lineage>
        <taxon>Bacteria</taxon>
        <taxon>Pseudomonadati</taxon>
        <taxon>Pseudomonadota</taxon>
        <taxon>Alphaproteobacteria</taxon>
        <taxon>Rhodobacterales</taxon>
        <taxon>Paracoccaceae</taxon>
        <taxon>Maliponia</taxon>
    </lineage>
</organism>